<proteinExistence type="predicted"/>
<keyword evidence="1" id="KW-0732">Signal</keyword>
<protein>
    <submittedName>
        <fullName evidence="2">Uncharacterized protein</fullName>
    </submittedName>
</protein>
<keyword evidence="3" id="KW-1185">Reference proteome</keyword>
<evidence type="ECO:0000256" key="1">
    <source>
        <dbReference type="SAM" id="SignalP"/>
    </source>
</evidence>
<gene>
    <name evidence="2" type="ORF">KC19_12G058800</name>
</gene>
<evidence type="ECO:0000313" key="3">
    <source>
        <dbReference type="Proteomes" id="UP000822688"/>
    </source>
</evidence>
<feature type="chain" id="PRO_5035825300" evidence="1">
    <location>
        <begin position="20"/>
        <end position="54"/>
    </location>
</feature>
<dbReference type="Proteomes" id="UP000822688">
    <property type="component" value="Chromosome 12"/>
</dbReference>
<name>A0A8T0G7P1_CERPU</name>
<dbReference type="AlphaFoldDB" id="A0A8T0G7P1"/>
<organism evidence="2 3">
    <name type="scientific">Ceratodon purpureus</name>
    <name type="common">Fire moss</name>
    <name type="synonym">Dicranum purpureum</name>
    <dbReference type="NCBI Taxonomy" id="3225"/>
    <lineage>
        <taxon>Eukaryota</taxon>
        <taxon>Viridiplantae</taxon>
        <taxon>Streptophyta</taxon>
        <taxon>Embryophyta</taxon>
        <taxon>Bryophyta</taxon>
        <taxon>Bryophytina</taxon>
        <taxon>Bryopsida</taxon>
        <taxon>Dicranidae</taxon>
        <taxon>Pseudoditrichales</taxon>
        <taxon>Ditrichaceae</taxon>
        <taxon>Ceratodon</taxon>
    </lineage>
</organism>
<evidence type="ECO:0000313" key="2">
    <source>
        <dbReference type="EMBL" id="KAG0554039.1"/>
    </source>
</evidence>
<accession>A0A8T0G7P1</accession>
<dbReference type="EMBL" id="CM026433">
    <property type="protein sequence ID" value="KAG0554039.1"/>
    <property type="molecule type" value="Genomic_DNA"/>
</dbReference>
<feature type="signal peptide" evidence="1">
    <location>
        <begin position="1"/>
        <end position="19"/>
    </location>
</feature>
<reference evidence="2" key="1">
    <citation type="submission" date="2020-06" db="EMBL/GenBank/DDBJ databases">
        <title>WGS assembly of Ceratodon purpureus strain R40.</title>
        <authorList>
            <person name="Carey S.B."/>
            <person name="Jenkins J."/>
            <person name="Shu S."/>
            <person name="Lovell J.T."/>
            <person name="Sreedasyam A."/>
            <person name="Maumus F."/>
            <person name="Tiley G.P."/>
            <person name="Fernandez-Pozo N."/>
            <person name="Barry K."/>
            <person name="Chen C."/>
            <person name="Wang M."/>
            <person name="Lipzen A."/>
            <person name="Daum C."/>
            <person name="Saski C.A."/>
            <person name="Payton A.C."/>
            <person name="Mcbreen J.C."/>
            <person name="Conrad R.E."/>
            <person name="Kollar L.M."/>
            <person name="Olsson S."/>
            <person name="Huttunen S."/>
            <person name="Landis J.B."/>
            <person name="Wickett N.J."/>
            <person name="Johnson M.G."/>
            <person name="Rensing S.A."/>
            <person name="Grimwood J."/>
            <person name="Schmutz J."/>
            <person name="Mcdaniel S.F."/>
        </authorList>
    </citation>
    <scope>NUCLEOTIDE SEQUENCE</scope>
    <source>
        <strain evidence="2">R40</strain>
    </source>
</reference>
<comment type="caution">
    <text evidence="2">The sequence shown here is derived from an EMBL/GenBank/DDBJ whole genome shotgun (WGS) entry which is preliminary data.</text>
</comment>
<sequence length="54" mass="6211">MQVQHIFVIKLVFLGLVHTDFESVLRSIRVVVSDCHLEPLLHRRLGRVSLSCVD</sequence>